<dbReference type="OrthoDB" id="3362250at2759"/>
<evidence type="ECO:0000256" key="1">
    <source>
        <dbReference type="SAM" id="MobiDB-lite"/>
    </source>
</evidence>
<dbReference type="Proteomes" id="UP000183567">
    <property type="component" value="Unassembled WGS sequence"/>
</dbReference>
<reference evidence="2 3" key="1">
    <citation type="submission" date="2016-03" db="EMBL/GenBank/DDBJ databases">
        <title>Comparative genomics of the ectomycorrhizal sister species Rhizopogon vinicolor and Rhizopogon vesiculosus (Basidiomycota: Boletales) reveals a divergence of the mating type B locus.</title>
        <authorList>
            <person name="Mujic A.B."/>
            <person name="Kuo A."/>
            <person name="Tritt A."/>
            <person name="Lipzen A."/>
            <person name="Chen C."/>
            <person name="Johnson J."/>
            <person name="Sharma A."/>
            <person name="Barry K."/>
            <person name="Grigoriev I.V."/>
            <person name="Spatafora J.W."/>
        </authorList>
    </citation>
    <scope>NUCLEOTIDE SEQUENCE [LARGE SCALE GENOMIC DNA]</scope>
    <source>
        <strain evidence="2 3">AM-OR11-056</strain>
    </source>
</reference>
<gene>
    <name evidence="2" type="ORF">AZE42_12463</name>
</gene>
<proteinExistence type="predicted"/>
<comment type="caution">
    <text evidence="2">The sequence shown here is derived from an EMBL/GenBank/DDBJ whole genome shotgun (WGS) entry which is preliminary data.</text>
</comment>
<evidence type="ECO:0000313" key="2">
    <source>
        <dbReference type="EMBL" id="OJA12785.1"/>
    </source>
</evidence>
<sequence length="147" mass="15803">MPRSSPSYTDAALSFSCRMNAPPDRQSSSSTSKISEDSMSVVYPYPPTLPTAPIVITLPTPQSIKAWLDNKNIAILIDAVRGGAAARTGPDVVYPARTIDIFKQSTFTNSIVHTHAIQPQPQPQSTQCGKSDVTDYSSITDPPVDLP</sequence>
<protein>
    <submittedName>
        <fullName evidence="2">Uncharacterized protein</fullName>
    </submittedName>
</protein>
<keyword evidence="3" id="KW-1185">Reference proteome</keyword>
<dbReference type="AlphaFoldDB" id="A0A1J8QGP4"/>
<name>A0A1J8QGP4_9AGAM</name>
<feature type="compositionally biased region" description="Polar residues" evidence="1">
    <location>
        <begin position="118"/>
        <end position="140"/>
    </location>
</feature>
<accession>A0A1J8QGP4</accession>
<dbReference type="EMBL" id="LVVM01004508">
    <property type="protein sequence ID" value="OJA12785.1"/>
    <property type="molecule type" value="Genomic_DNA"/>
</dbReference>
<evidence type="ECO:0000313" key="3">
    <source>
        <dbReference type="Proteomes" id="UP000183567"/>
    </source>
</evidence>
<dbReference type="STRING" id="180088.A0A1J8QGP4"/>
<organism evidence="2 3">
    <name type="scientific">Rhizopogon vesiculosus</name>
    <dbReference type="NCBI Taxonomy" id="180088"/>
    <lineage>
        <taxon>Eukaryota</taxon>
        <taxon>Fungi</taxon>
        <taxon>Dikarya</taxon>
        <taxon>Basidiomycota</taxon>
        <taxon>Agaricomycotina</taxon>
        <taxon>Agaricomycetes</taxon>
        <taxon>Agaricomycetidae</taxon>
        <taxon>Boletales</taxon>
        <taxon>Suillineae</taxon>
        <taxon>Rhizopogonaceae</taxon>
        <taxon>Rhizopogon</taxon>
    </lineage>
</organism>
<feature type="region of interest" description="Disordered" evidence="1">
    <location>
        <begin position="16"/>
        <end position="37"/>
    </location>
</feature>
<feature type="region of interest" description="Disordered" evidence="1">
    <location>
        <begin position="118"/>
        <end position="147"/>
    </location>
</feature>
<feature type="compositionally biased region" description="Low complexity" evidence="1">
    <location>
        <begin position="27"/>
        <end position="37"/>
    </location>
</feature>